<dbReference type="InterPro" id="IPR000253">
    <property type="entry name" value="FHA_dom"/>
</dbReference>
<feature type="compositionally biased region" description="Low complexity" evidence="2">
    <location>
        <begin position="298"/>
        <end position="318"/>
    </location>
</feature>
<comment type="similarity">
    <text evidence="1">Belongs to the GSP E family.</text>
</comment>
<dbReference type="InterPro" id="IPR027417">
    <property type="entry name" value="P-loop_NTPase"/>
</dbReference>
<protein>
    <submittedName>
        <fullName evidence="4">FHA domain-containing protein</fullName>
    </submittedName>
</protein>
<dbReference type="AlphaFoldDB" id="A0A3R8NCZ0"/>
<dbReference type="Gene3D" id="2.60.200.20">
    <property type="match status" value="1"/>
</dbReference>
<accession>A0A3R8NCZ0</accession>
<dbReference type="InterPro" id="IPR008984">
    <property type="entry name" value="SMAD_FHA_dom_sf"/>
</dbReference>
<name>A0A3R8NCZ0_9BURK</name>
<dbReference type="Proteomes" id="UP000270261">
    <property type="component" value="Unassembled WGS sequence"/>
</dbReference>
<evidence type="ECO:0000259" key="3">
    <source>
        <dbReference type="PROSITE" id="PS50006"/>
    </source>
</evidence>
<dbReference type="PROSITE" id="PS50006">
    <property type="entry name" value="FHA_DOMAIN"/>
    <property type="match status" value="1"/>
</dbReference>
<feature type="region of interest" description="Disordered" evidence="2">
    <location>
        <begin position="290"/>
        <end position="368"/>
    </location>
</feature>
<dbReference type="Pfam" id="PF00437">
    <property type="entry name" value="T2SSE"/>
    <property type="match status" value="1"/>
</dbReference>
<dbReference type="Gene3D" id="3.30.450.380">
    <property type="match status" value="1"/>
</dbReference>
<dbReference type="InterPro" id="IPR001482">
    <property type="entry name" value="T2SS/T4SS_dom"/>
</dbReference>
<dbReference type="CDD" id="cd00060">
    <property type="entry name" value="FHA"/>
    <property type="match status" value="1"/>
</dbReference>
<dbReference type="Gene3D" id="3.40.50.300">
    <property type="entry name" value="P-loop containing nucleotide triphosphate hydrolases"/>
    <property type="match status" value="1"/>
</dbReference>
<dbReference type="InterPro" id="IPR050921">
    <property type="entry name" value="T4SS_GSP_E_ATPase"/>
</dbReference>
<organism evidence="4 5">
    <name type="scientific">Lautropia dentalis</name>
    <dbReference type="NCBI Taxonomy" id="2490857"/>
    <lineage>
        <taxon>Bacteria</taxon>
        <taxon>Pseudomonadati</taxon>
        <taxon>Pseudomonadota</taxon>
        <taxon>Betaproteobacteria</taxon>
        <taxon>Burkholderiales</taxon>
        <taxon>Burkholderiaceae</taxon>
        <taxon>Lautropia</taxon>
    </lineage>
</organism>
<dbReference type="PANTHER" id="PTHR30486:SF15">
    <property type="entry name" value="TYPE II_IV SECRETION SYSTEM ATPASE"/>
    <property type="match status" value="1"/>
</dbReference>
<evidence type="ECO:0000313" key="5">
    <source>
        <dbReference type="Proteomes" id="UP000270261"/>
    </source>
</evidence>
<dbReference type="SUPFAM" id="SSF52540">
    <property type="entry name" value="P-loop containing nucleoside triphosphate hydrolases"/>
    <property type="match status" value="1"/>
</dbReference>
<feature type="region of interest" description="Disordered" evidence="2">
    <location>
        <begin position="101"/>
        <end position="122"/>
    </location>
</feature>
<dbReference type="SUPFAM" id="SSF49879">
    <property type="entry name" value="SMAD/FHA domain"/>
    <property type="match status" value="1"/>
</dbReference>
<reference evidence="4 5" key="1">
    <citation type="submission" date="2018-11" db="EMBL/GenBank/DDBJ databases">
        <title>Genome sequencing of Lautropia sp. KCOM 2505 (= ChDC F240).</title>
        <authorList>
            <person name="Kook J.-K."/>
            <person name="Park S.-N."/>
            <person name="Lim Y.K."/>
        </authorList>
    </citation>
    <scope>NUCLEOTIDE SEQUENCE [LARGE SCALE GENOMIC DNA]</scope>
    <source>
        <strain evidence="4 5">KCOM 2505</strain>
    </source>
</reference>
<dbReference type="OrthoDB" id="9810761at2"/>
<keyword evidence="5" id="KW-1185">Reference proteome</keyword>
<evidence type="ECO:0000313" key="4">
    <source>
        <dbReference type="EMBL" id="RRN45791.1"/>
    </source>
</evidence>
<dbReference type="Pfam" id="PF00498">
    <property type="entry name" value="FHA"/>
    <property type="match status" value="1"/>
</dbReference>
<dbReference type="PANTHER" id="PTHR30486">
    <property type="entry name" value="TWITCHING MOTILITY PROTEIN PILT"/>
    <property type="match status" value="1"/>
</dbReference>
<dbReference type="CDD" id="cd01130">
    <property type="entry name" value="VirB11-like_ATPase"/>
    <property type="match status" value="1"/>
</dbReference>
<feature type="domain" description="FHA" evidence="3">
    <location>
        <begin position="23"/>
        <end position="72"/>
    </location>
</feature>
<dbReference type="RefSeq" id="WP_125095218.1">
    <property type="nucleotide sequence ID" value="NZ_RRUE01000001.1"/>
</dbReference>
<sequence length="804" mass="85280">MLEIVIEEEGRESRTVRVSQFPCQIGRGREAGVQLSGWRIARVHAELQRIGRGIKLVDQGTLVGTRVNGERIVEYGPLSEKDEIEVAGYRLRVQGDALRQAGPQPDARLFGDEGAGGREAGGREPRALHGGAGVLRPLQGTSGVPAGVGADTDGAAEETSRQLADAVIRQAARLDKQAQSDVKGGRAGSLPGAAHAIHAADGAHAVDVVHAADTASGAEAANVSDATRAADGADKAYRDGEAGIMHRADIAAPHDGMDGTMTQVLQGTPEQTTADSVGICRTVGGSRGGNADGSHAAGNGFFSDSDNGNGSGSSNDNGNGNGNRGHDGNSRAGSAQRHAGSTGNPAGHAGAPGTGTGSRQTSEDEAEQARLAGYARAAQEQTKALGWRRLVQRQLLEVIDLRRSNLTQFSADEVKAEVRSAVERIVAELKNLPEDIDREMLVQDSVDEAVGLGPLERLMTDPLVSEIMVNSASDIFVERKGKLQQVPLAFSDDNAIRNVIERIVAPLGRRIDESSPLVDARLPDGSRVNAIIPPVALKGPSITIRRFNRTVMTPATLVQNASASAAMMEFLRISVEQHKSIIVSGGTGSGKTTLLNVLSNLIPQGERLITIEDAAELKLNHPHLVSLESRPPNAEGRGAITIRDLVKNALRMRPDRIIVGECRGAEALDMAQAMNTGHEGSMTTVHANTPRDVLSRLEVLMLMAGLDLPVTALREQIASAVDLIIHQARFSDGSRRITSITEVCGVESGKIQSHEIFRFEQTGIGADGKIIGRFRACDEVPSFYEALRDRGVKVDFSIFEDHDK</sequence>
<dbReference type="GO" id="GO:0016887">
    <property type="term" value="F:ATP hydrolysis activity"/>
    <property type="evidence" value="ECO:0007669"/>
    <property type="project" value="InterPro"/>
</dbReference>
<evidence type="ECO:0000256" key="2">
    <source>
        <dbReference type="SAM" id="MobiDB-lite"/>
    </source>
</evidence>
<evidence type="ECO:0000256" key="1">
    <source>
        <dbReference type="ARBA" id="ARBA00006611"/>
    </source>
</evidence>
<gene>
    <name evidence="4" type="ORF">EHV23_06535</name>
</gene>
<dbReference type="EMBL" id="RRUE01000001">
    <property type="protein sequence ID" value="RRN45791.1"/>
    <property type="molecule type" value="Genomic_DNA"/>
</dbReference>
<comment type="caution">
    <text evidence="4">The sequence shown here is derived from an EMBL/GenBank/DDBJ whole genome shotgun (WGS) entry which is preliminary data.</text>
</comment>
<proteinExistence type="inferred from homology"/>